<evidence type="ECO:0000259" key="3">
    <source>
        <dbReference type="PROSITE" id="PS50206"/>
    </source>
</evidence>
<dbReference type="Pfam" id="PF00581">
    <property type="entry name" value="Rhodanese"/>
    <property type="match status" value="2"/>
</dbReference>
<dbReference type="RefSeq" id="XP_012938812.1">
    <property type="nucleotide sequence ID" value="XM_013083358.2"/>
</dbReference>
<dbReference type="CDD" id="cd01448">
    <property type="entry name" value="TST_Repeat_1"/>
    <property type="match status" value="1"/>
</dbReference>
<dbReference type="Proteomes" id="UP000694888">
    <property type="component" value="Unplaced"/>
</dbReference>
<feature type="domain" description="Rhodanese" evidence="3">
    <location>
        <begin position="183"/>
        <end position="291"/>
    </location>
</feature>
<dbReference type="PANTHER" id="PTHR11364:SF27">
    <property type="entry name" value="SULFURTRANSFERASE"/>
    <property type="match status" value="1"/>
</dbReference>
<dbReference type="CDD" id="cd01449">
    <property type="entry name" value="TST_Repeat_2"/>
    <property type="match status" value="1"/>
</dbReference>
<keyword evidence="4" id="KW-1185">Reference proteome</keyword>
<evidence type="ECO:0000256" key="1">
    <source>
        <dbReference type="ARBA" id="ARBA00022679"/>
    </source>
</evidence>
<keyword evidence="2" id="KW-0677">Repeat</keyword>
<dbReference type="SMART" id="SM00450">
    <property type="entry name" value="RHOD"/>
    <property type="match status" value="2"/>
</dbReference>
<dbReference type="InterPro" id="IPR045078">
    <property type="entry name" value="TST/MPST-like"/>
</dbReference>
<dbReference type="RefSeq" id="XP_005099876.1">
    <property type="nucleotide sequence ID" value="XM_005099819.3"/>
</dbReference>
<dbReference type="InterPro" id="IPR001763">
    <property type="entry name" value="Rhodanese-like_dom"/>
</dbReference>
<dbReference type="InterPro" id="IPR036873">
    <property type="entry name" value="Rhodanese-like_dom_sf"/>
</dbReference>
<dbReference type="Gene3D" id="3.40.250.10">
    <property type="entry name" value="Rhodanese-like domain"/>
    <property type="match status" value="2"/>
</dbReference>
<evidence type="ECO:0000313" key="5">
    <source>
        <dbReference type="RefSeq" id="XP_005099876.1"/>
    </source>
</evidence>
<evidence type="ECO:0000313" key="4">
    <source>
        <dbReference type="Proteomes" id="UP000694888"/>
    </source>
</evidence>
<proteinExistence type="predicted"/>
<dbReference type="PANTHER" id="PTHR11364">
    <property type="entry name" value="THIOSULFATE SULFERTANSFERASE"/>
    <property type="match status" value="1"/>
</dbReference>
<feature type="domain" description="Rhodanese" evidence="3">
    <location>
        <begin position="33"/>
        <end position="153"/>
    </location>
</feature>
<organism evidence="4 5">
    <name type="scientific">Aplysia californica</name>
    <name type="common">California sea hare</name>
    <dbReference type="NCBI Taxonomy" id="6500"/>
    <lineage>
        <taxon>Eukaryota</taxon>
        <taxon>Metazoa</taxon>
        <taxon>Spiralia</taxon>
        <taxon>Lophotrochozoa</taxon>
        <taxon>Mollusca</taxon>
        <taxon>Gastropoda</taxon>
        <taxon>Heterobranchia</taxon>
        <taxon>Euthyneura</taxon>
        <taxon>Tectipleura</taxon>
        <taxon>Aplysiida</taxon>
        <taxon>Aplysioidea</taxon>
        <taxon>Aplysiidae</taxon>
        <taxon>Aplysia</taxon>
    </lineage>
</organism>
<protein>
    <submittedName>
        <fullName evidence="5 6">Thiosulfate sulfurtransferase isoform X1</fullName>
    </submittedName>
</protein>
<reference evidence="5 6" key="1">
    <citation type="submission" date="2025-05" db="UniProtKB">
        <authorList>
            <consortium name="RefSeq"/>
        </authorList>
    </citation>
    <scope>IDENTIFICATION</scope>
</reference>
<dbReference type="PROSITE" id="PS50206">
    <property type="entry name" value="RHODANESE_3"/>
    <property type="match status" value="2"/>
</dbReference>
<sequence>MTINRLPTLVSTTWLKQQMCRHSNPSIAGKITLRRSLRILDTSWTPEPEVDGYKTFFKEAHIPSSLYFDLKQVQTSGQKGPGAKFPIPDSNRFQDYVEDLGISNDTHVIAYDRFNSRPSFRTWFLFRLFGHDKVSVLNGGLRQWVTDGYHVTVDEPDVEEGEFEVNFRPHLLRSYDEMLKNVNSQAEQVVDARGRGNFVGENENDGHIPGSKNIPFGSVFNDDGTVKSSSELQKLFDNVGIDLSKPLVSTCQTGMTACAVAAAAHILGKEDVPVYNGSFTEWFQRADSSMIARQGKD</sequence>
<name>A0ABM0JRJ1_APLCA</name>
<dbReference type="SUPFAM" id="SSF52821">
    <property type="entry name" value="Rhodanese/Cell cycle control phosphatase"/>
    <property type="match status" value="2"/>
</dbReference>
<gene>
    <name evidence="5 6" type="primary">LOC101846656</name>
</gene>
<dbReference type="GeneID" id="101846656"/>
<keyword evidence="1" id="KW-0808">Transferase</keyword>
<evidence type="ECO:0000256" key="2">
    <source>
        <dbReference type="ARBA" id="ARBA00022737"/>
    </source>
</evidence>
<accession>A0ABM0JRJ1</accession>
<evidence type="ECO:0000313" key="6">
    <source>
        <dbReference type="RefSeq" id="XP_012938812.1"/>
    </source>
</evidence>